<organism evidence="1">
    <name type="scientific">Arundo donax</name>
    <name type="common">Giant reed</name>
    <name type="synonym">Donax arundinaceus</name>
    <dbReference type="NCBI Taxonomy" id="35708"/>
    <lineage>
        <taxon>Eukaryota</taxon>
        <taxon>Viridiplantae</taxon>
        <taxon>Streptophyta</taxon>
        <taxon>Embryophyta</taxon>
        <taxon>Tracheophyta</taxon>
        <taxon>Spermatophyta</taxon>
        <taxon>Magnoliopsida</taxon>
        <taxon>Liliopsida</taxon>
        <taxon>Poales</taxon>
        <taxon>Poaceae</taxon>
        <taxon>PACMAD clade</taxon>
        <taxon>Arundinoideae</taxon>
        <taxon>Arundineae</taxon>
        <taxon>Arundo</taxon>
    </lineage>
</organism>
<protein>
    <submittedName>
        <fullName evidence="1">Uncharacterized protein</fullName>
    </submittedName>
</protein>
<dbReference type="AlphaFoldDB" id="A0A0A8Z7H3"/>
<accession>A0A0A8Z7H3</accession>
<evidence type="ECO:0000313" key="1">
    <source>
        <dbReference type="EMBL" id="JAD34761.1"/>
    </source>
</evidence>
<reference evidence="1" key="1">
    <citation type="submission" date="2014-09" db="EMBL/GenBank/DDBJ databases">
        <authorList>
            <person name="Magalhaes I.L.F."/>
            <person name="Oliveira U."/>
            <person name="Santos F.R."/>
            <person name="Vidigal T.H.D.A."/>
            <person name="Brescovit A.D."/>
            <person name="Santos A.J."/>
        </authorList>
    </citation>
    <scope>NUCLEOTIDE SEQUENCE</scope>
    <source>
        <tissue evidence="1">Shoot tissue taken approximately 20 cm above the soil surface</tissue>
    </source>
</reference>
<name>A0A0A8Z7H3_ARUDO</name>
<sequence length="32" mass="3712">MLAYTDQARYPLEPGRAPNYLARILPSDHLRL</sequence>
<proteinExistence type="predicted"/>
<dbReference type="EMBL" id="GBRH01263134">
    <property type="protein sequence ID" value="JAD34761.1"/>
    <property type="molecule type" value="Transcribed_RNA"/>
</dbReference>
<reference evidence="1" key="2">
    <citation type="journal article" date="2015" name="Data Brief">
        <title>Shoot transcriptome of the giant reed, Arundo donax.</title>
        <authorList>
            <person name="Barrero R.A."/>
            <person name="Guerrero F.D."/>
            <person name="Moolhuijzen P."/>
            <person name="Goolsby J.A."/>
            <person name="Tidwell J."/>
            <person name="Bellgard S.E."/>
            <person name="Bellgard M.I."/>
        </authorList>
    </citation>
    <scope>NUCLEOTIDE SEQUENCE</scope>
    <source>
        <tissue evidence="1">Shoot tissue taken approximately 20 cm above the soil surface</tissue>
    </source>
</reference>